<dbReference type="Gene3D" id="1.10.357.10">
    <property type="entry name" value="Tetracycline Repressor, domain 2"/>
    <property type="match status" value="1"/>
</dbReference>
<comment type="caution">
    <text evidence="5">The sequence shown here is derived from an EMBL/GenBank/DDBJ whole genome shotgun (WGS) entry which is preliminary data.</text>
</comment>
<feature type="region of interest" description="Disordered" evidence="3">
    <location>
        <begin position="1"/>
        <end position="20"/>
    </location>
</feature>
<keyword evidence="1 2" id="KW-0238">DNA-binding</keyword>
<dbReference type="InterPro" id="IPR050109">
    <property type="entry name" value="HTH-type_TetR-like_transc_reg"/>
</dbReference>
<dbReference type="GO" id="GO:0003700">
    <property type="term" value="F:DNA-binding transcription factor activity"/>
    <property type="evidence" value="ECO:0007669"/>
    <property type="project" value="TreeGrafter"/>
</dbReference>
<organism evidence="5 6">
    <name type="scientific">Actinomadura barringtoniae</name>
    <dbReference type="NCBI Taxonomy" id="1427535"/>
    <lineage>
        <taxon>Bacteria</taxon>
        <taxon>Bacillati</taxon>
        <taxon>Actinomycetota</taxon>
        <taxon>Actinomycetes</taxon>
        <taxon>Streptosporangiales</taxon>
        <taxon>Thermomonosporaceae</taxon>
        <taxon>Actinomadura</taxon>
    </lineage>
</organism>
<name>A0A939T2L1_9ACTN</name>
<dbReference type="Proteomes" id="UP000669179">
    <property type="component" value="Unassembled WGS sequence"/>
</dbReference>
<dbReference type="InterPro" id="IPR001647">
    <property type="entry name" value="HTH_TetR"/>
</dbReference>
<evidence type="ECO:0000313" key="5">
    <source>
        <dbReference type="EMBL" id="MBO2446798.1"/>
    </source>
</evidence>
<dbReference type="Pfam" id="PF00440">
    <property type="entry name" value="TetR_N"/>
    <property type="match status" value="1"/>
</dbReference>
<evidence type="ECO:0000256" key="1">
    <source>
        <dbReference type="ARBA" id="ARBA00023125"/>
    </source>
</evidence>
<dbReference type="SUPFAM" id="SSF46689">
    <property type="entry name" value="Homeodomain-like"/>
    <property type="match status" value="1"/>
</dbReference>
<dbReference type="AlphaFoldDB" id="A0A939T2L1"/>
<sequence length="216" mass="23556">MYAPDRPGLPRGRASLPADQVRRAQRDRLLRAVIAAVAEDGYAQTTVARVVARARVSRKAFYDHFAGLEDCFLSAMAAAQDVIVRDLMAAPVEQGASSRDRLRAGIGVYLALCAQEPEYARCILVELPAVSRKALKGRNLGYRAVADVMRAWRTASAKRHPEWPEVSDIVYPAAVGAIAEMILLYVGRGDCASLPELRDDLTDLVLRMLAVPPVDG</sequence>
<evidence type="ECO:0000313" key="6">
    <source>
        <dbReference type="Proteomes" id="UP000669179"/>
    </source>
</evidence>
<evidence type="ECO:0000259" key="4">
    <source>
        <dbReference type="PROSITE" id="PS50977"/>
    </source>
</evidence>
<gene>
    <name evidence="5" type="ORF">J4573_06825</name>
</gene>
<reference evidence="5" key="1">
    <citation type="submission" date="2021-03" db="EMBL/GenBank/DDBJ databases">
        <authorList>
            <person name="Kanchanasin P."/>
            <person name="Saeng-In P."/>
            <person name="Phongsopitanun W."/>
            <person name="Yuki M."/>
            <person name="Kudo T."/>
            <person name="Ohkuma M."/>
            <person name="Tanasupawat S."/>
        </authorList>
    </citation>
    <scope>NUCLEOTIDE SEQUENCE</scope>
    <source>
        <strain evidence="5">GKU 128</strain>
    </source>
</reference>
<protein>
    <submittedName>
        <fullName evidence="5">TetR/AcrR family transcriptional regulator</fullName>
    </submittedName>
</protein>
<dbReference type="PROSITE" id="PS50977">
    <property type="entry name" value="HTH_TETR_2"/>
    <property type="match status" value="1"/>
</dbReference>
<proteinExistence type="predicted"/>
<dbReference type="GO" id="GO:0000976">
    <property type="term" value="F:transcription cis-regulatory region binding"/>
    <property type="evidence" value="ECO:0007669"/>
    <property type="project" value="TreeGrafter"/>
</dbReference>
<keyword evidence="6" id="KW-1185">Reference proteome</keyword>
<feature type="DNA-binding region" description="H-T-H motif" evidence="2">
    <location>
        <begin position="46"/>
        <end position="65"/>
    </location>
</feature>
<dbReference type="PANTHER" id="PTHR30055">
    <property type="entry name" value="HTH-TYPE TRANSCRIPTIONAL REGULATOR RUTR"/>
    <property type="match status" value="1"/>
</dbReference>
<accession>A0A939T2L1</accession>
<evidence type="ECO:0000256" key="3">
    <source>
        <dbReference type="SAM" id="MobiDB-lite"/>
    </source>
</evidence>
<dbReference type="PANTHER" id="PTHR30055:SF226">
    <property type="entry name" value="HTH-TYPE TRANSCRIPTIONAL REGULATOR PKSA"/>
    <property type="match status" value="1"/>
</dbReference>
<dbReference type="RefSeq" id="WP_208254373.1">
    <property type="nucleotide sequence ID" value="NZ_JAGEOJ010000002.1"/>
</dbReference>
<evidence type="ECO:0000256" key="2">
    <source>
        <dbReference type="PROSITE-ProRule" id="PRU00335"/>
    </source>
</evidence>
<feature type="domain" description="HTH tetR-type" evidence="4">
    <location>
        <begin position="23"/>
        <end position="83"/>
    </location>
</feature>
<dbReference type="EMBL" id="JAGEOJ010000002">
    <property type="protein sequence ID" value="MBO2446798.1"/>
    <property type="molecule type" value="Genomic_DNA"/>
</dbReference>
<dbReference type="InterPro" id="IPR009057">
    <property type="entry name" value="Homeodomain-like_sf"/>
</dbReference>